<dbReference type="PANTHER" id="PTHR47396:SF1">
    <property type="entry name" value="ATP-DEPENDENT HELICASE IRC3-RELATED"/>
    <property type="match status" value="1"/>
</dbReference>
<dbReference type="SMART" id="SM00974">
    <property type="entry name" value="T5orf172"/>
    <property type="match status" value="1"/>
</dbReference>
<feature type="domain" description="Helicase ATP-binding" evidence="3">
    <location>
        <begin position="147"/>
        <end position="310"/>
    </location>
</feature>
<protein>
    <recommendedName>
        <fullName evidence="2">Probable helicase A859L</fullName>
    </recommendedName>
</protein>
<name>A0A6C0HM74_9ZZZZ</name>
<dbReference type="GO" id="GO:0003677">
    <property type="term" value="F:DNA binding"/>
    <property type="evidence" value="ECO:0007669"/>
    <property type="project" value="InterPro"/>
</dbReference>
<dbReference type="Pfam" id="PF04851">
    <property type="entry name" value="ResIII"/>
    <property type="match status" value="1"/>
</dbReference>
<organism evidence="5">
    <name type="scientific">viral metagenome</name>
    <dbReference type="NCBI Taxonomy" id="1070528"/>
    <lineage>
        <taxon>unclassified sequences</taxon>
        <taxon>metagenomes</taxon>
        <taxon>organismal metagenomes</taxon>
    </lineage>
</organism>
<dbReference type="AlphaFoldDB" id="A0A6C0HM74"/>
<dbReference type="Pfam" id="PF13156">
    <property type="entry name" value="Mrr_cat_2"/>
    <property type="match status" value="1"/>
</dbReference>
<dbReference type="InterPro" id="IPR001650">
    <property type="entry name" value="Helicase_C-like"/>
</dbReference>
<accession>A0A6C0HM74</accession>
<dbReference type="InterPro" id="IPR006935">
    <property type="entry name" value="Helicase/UvrB_N"/>
</dbReference>
<dbReference type="PROSITE" id="PS51192">
    <property type="entry name" value="HELICASE_ATP_BIND_1"/>
    <property type="match status" value="1"/>
</dbReference>
<evidence type="ECO:0000256" key="2">
    <source>
        <dbReference type="ARBA" id="ARBA00019253"/>
    </source>
</evidence>
<proteinExistence type="inferred from homology"/>
<evidence type="ECO:0000259" key="3">
    <source>
        <dbReference type="PROSITE" id="PS51192"/>
    </source>
</evidence>
<sequence length="813" mass="94700">METLLQQGTNYEIYVRDIINDKYANCWLWNNIPAEILLELEFIKDIKKKCDDIGCDILAKNKDNTYEYIQCKNYSTLGIDNTISICDLSGFYNFIAENDIKIGIVYYSGVLSSQIHCRKKKIKYINLPYIKISNEDIKPRDYQIEAFNILDNTNRSILEMPCGTGKTLITYLISLKYDNIILLSPLISTTEQLIKHYKNYYSKEKEPINFNLISSQHSRNIDNIKLCKKNIFGSTFNSCDIINKLINKLTGSIFIVIDECHNLSNANLTDNNNEINKLLVSNNKILFVSATPKKYNNQYDNIFGNVKYTLKWDETIKNKYICDYNFYYPNNDKIIEHINNTKIQIDNLEKTILINKAFFLLENIKTIGIKKCIVYLKSIEEADTFENVLKTINLYYNFKIAVYNINYSTGKTIRNSSLTKFRNNTTKISIMLNVHILDEGIDIPECDSIYLIHPNNNPINLIQRISRANRIHKNKTTNIANILIWSKNQEKLNDIIKKIEIYIPVKFNNNINNEFINNNFQTNIQINLESNKIIINTVNKINIIEYLKNNNIKDELIKFIDDFFSLYDENTDDTDFVVNIDAVSKWLNILRGNIKKTLSETYRKNIDYKISLSKNTSVGRPLETIYLTPDCFKRICMLTKSSKGEEVRSYYIQLEKHIDKYKDNIINDLRNRVKVLERNMKPIEISKDEGVVYVLKTPEDISLHNVYKIGSTEDFKKRLTTHHTSHADNIEVKHVYKTSDVKGVERCLKAVIKEKQYRKRKEFYQVDLQVIKDVISKCGDALSLVKKTSTSKSIKTGGGSSDDGNYYIYLHKD</sequence>
<dbReference type="InterPro" id="IPR039442">
    <property type="entry name" value="Mrr-like_dom"/>
</dbReference>
<dbReference type="PANTHER" id="PTHR47396">
    <property type="entry name" value="TYPE I RESTRICTION ENZYME ECOKI R PROTEIN"/>
    <property type="match status" value="1"/>
</dbReference>
<dbReference type="Gene3D" id="3.40.50.300">
    <property type="entry name" value="P-loop containing nucleotide triphosphate hydrolases"/>
    <property type="match status" value="2"/>
</dbReference>
<dbReference type="SMART" id="SM00487">
    <property type="entry name" value="DEXDc"/>
    <property type="match status" value="1"/>
</dbReference>
<dbReference type="PROSITE" id="PS51194">
    <property type="entry name" value="HELICASE_CTER"/>
    <property type="match status" value="1"/>
</dbReference>
<dbReference type="SUPFAM" id="SSF52540">
    <property type="entry name" value="P-loop containing nucleoside triphosphate hydrolases"/>
    <property type="match status" value="1"/>
</dbReference>
<reference evidence="5" key="1">
    <citation type="journal article" date="2020" name="Nature">
        <title>Giant virus diversity and host interactions through global metagenomics.</title>
        <authorList>
            <person name="Schulz F."/>
            <person name="Roux S."/>
            <person name="Paez-Espino D."/>
            <person name="Jungbluth S."/>
            <person name="Walsh D.A."/>
            <person name="Denef V.J."/>
            <person name="McMahon K.D."/>
            <person name="Konstantinidis K.T."/>
            <person name="Eloe-Fadrosh E.A."/>
            <person name="Kyrpides N.C."/>
            <person name="Woyke T."/>
        </authorList>
    </citation>
    <scope>NUCLEOTIDE SEQUENCE</scope>
    <source>
        <strain evidence="5">GVMAG-M-3300023184-13</strain>
    </source>
</reference>
<dbReference type="EMBL" id="MN739984">
    <property type="protein sequence ID" value="QHT81504.1"/>
    <property type="molecule type" value="Genomic_DNA"/>
</dbReference>
<dbReference type="Pfam" id="PF10544">
    <property type="entry name" value="T5orf172"/>
    <property type="match status" value="1"/>
</dbReference>
<dbReference type="InterPro" id="IPR050742">
    <property type="entry name" value="Helicase_Restrict-Modif_Enz"/>
</dbReference>
<dbReference type="Pfam" id="PF00271">
    <property type="entry name" value="Helicase_C"/>
    <property type="match status" value="1"/>
</dbReference>
<dbReference type="GO" id="GO:0005829">
    <property type="term" value="C:cytosol"/>
    <property type="evidence" value="ECO:0007669"/>
    <property type="project" value="TreeGrafter"/>
</dbReference>
<dbReference type="SMART" id="SM00490">
    <property type="entry name" value="HELICc"/>
    <property type="match status" value="1"/>
</dbReference>
<evidence type="ECO:0000259" key="4">
    <source>
        <dbReference type="PROSITE" id="PS51194"/>
    </source>
</evidence>
<dbReference type="InterPro" id="IPR027417">
    <property type="entry name" value="P-loop_NTPase"/>
</dbReference>
<evidence type="ECO:0000256" key="1">
    <source>
        <dbReference type="ARBA" id="ARBA00007303"/>
    </source>
</evidence>
<dbReference type="GO" id="GO:0005524">
    <property type="term" value="F:ATP binding"/>
    <property type="evidence" value="ECO:0007669"/>
    <property type="project" value="InterPro"/>
</dbReference>
<dbReference type="GO" id="GO:0016787">
    <property type="term" value="F:hydrolase activity"/>
    <property type="evidence" value="ECO:0007669"/>
    <property type="project" value="InterPro"/>
</dbReference>
<feature type="domain" description="Helicase C-terminal" evidence="4">
    <location>
        <begin position="359"/>
        <end position="532"/>
    </location>
</feature>
<evidence type="ECO:0000313" key="5">
    <source>
        <dbReference type="EMBL" id="QHT81504.1"/>
    </source>
</evidence>
<dbReference type="InterPro" id="IPR018306">
    <property type="entry name" value="Phage_T5_Orf172_DNA-bd"/>
</dbReference>
<dbReference type="InterPro" id="IPR014001">
    <property type="entry name" value="Helicase_ATP-bd"/>
</dbReference>
<comment type="similarity">
    <text evidence="1">Belongs to the asfivirus helicase A859L family.</text>
</comment>